<gene>
    <name evidence="1" type="ORF">Vadar_024842</name>
</gene>
<reference evidence="1 2" key="1">
    <citation type="journal article" date="2021" name="Hortic Res">
        <title>High-quality reference genome and annotation aids understanding of berry development for evergreen blueberry (Vaccinium darrowii).</title>
        <authorList>
            <person name="Yu J."/>
            <person name="Hulse-Kemp A.M."/>
            <person name="Babiker E."/>
            <person name="Staton M."/>
        </authorList>
    </citation>
    <scope>NUCLEOTIDE SEQUENCE [LARGE SCALE GENOMIC DNA]</scope>
    <source>
        <strain evidence="2">cv. NJ 8807/NJ 8810</strain>
        <tissue evidence="1">Young leaf</tissue>
    </source>
</reference>
<keyword evidence="2" id="KW-1185">Reference proteome</keyword>
<comment type="caution">
    <text evidence="1">The sequence shown here is derived from an EMBL/GenBank/DDBJ whole genome shotgun (WGS) entry which is preliminary data.</text>
</comment>
<name>A0ACB7Z5V6_9ERIC</name>
<accession>A0ACB7Z5V6</accession>
<protein>
    <submittedName>
        <fullName evidence="1">Uncharacterized protein</fullName>
    </submittedName>
</protein>
<proteinExistence type="predicted"/>
<dbReference type="Proteomes" id="UP000828048">
    <property type="component" value="Chromosome 4"/>
</dbReference>
<sequence>MVHEIPQDLGTFDLGNEKYMITLEDVLNLTGLTIASDAIVWKEDKDTDELCEKYLGKVPKTEKAVGKVKLEWLRDNFQKLKKNASLKDIENSARAYLLHTIGAFIFADGSGALVSSIYLTFLDDFDKAKTFSWGSAMLTQLVTNLQKDPSKKGSVNLFGNAALLMLLEAWVDAESKLSKVTMQYAKQLEFLRDLEELYRRNRQADKAVQDMERKCDQKLAEHKEESHQYLMRLPEEHAALQARLYFSSSSGVPYEYGWNSSRPTSLER</sequence>
<organism evidence="1 2">
    <name type="scientific">Vaccinium darrowii</name>
    <dbReference type="NCBI Taxonomy" id="229202"/>
    <lineage>
        <taxon>Eukaryota</taxon>
        <taxon>Viridiplantae</taxon>
        <taxon>Streptophyta</taxon>
        <taxon>Embryophyta</taxon>
        <taxon>Tracheophyta</taxon>
        <taxon>Spermatophyta</taxon>
        <taxon>Magnoliopsida</taxon>
        <taxon>eudicotyledons</taxon>
        <taxon>Gunneridae</taxon>
        <taxon>Pentapetalae</taxon>
        <taxon>asterids</taxon>
        <taxon>Ericales</taxon>
        <taxon>Ericaceae</taxon>
        <taxon>Vaccinioideae</taxon>
        <taxon>Vaccinieae</taxon>
        <taxon>Vaccinium</taxon>
    </lineage>
</organism>
<evidence type="ECO:0000313" key="1">
    <source>
        <dbReference type="EMBL" id="KAH7861343.1"/>
    </source>
</evidence>
<dbReference type="EMBL" id="CM037154">
    <property type="protein sequence ID" value="KAH7861343.1"/>
    <property type="molecule type" value="Genomic_DNA"/>
</dbReference>
<evidence type="ECO:0000313" key="2">
    <source>
        <dbReference type="Proteomes" id="UP000828048"/>
    </source>
</evidence>